<dbReference type="OrthoDB" id="9805159at2"/>
<protein>
    <recommendedName>
        <fullName evidence="1">Glycosyl hydrolase family 13 catalytic domain-containing protein</fullName>
    </recommendedName>
</protein>
<name>A0A4R9K738_9LEPT</name>
<dbReference type="AlphaFoldDB" id="A0A4R9K738"/>
<dbReference type="Gene3D" id="3.20.20.80">
    <property type="entry name" value="Glycosidases"/>
    <property type="match status" value="1"/>
</dbReference>
<accession>A0A4R9K738</accession>
<dbReference type="SMART" id="SM00642">
    <property type="entry name" value="Aamy"/>
    <property type="match status" value="1"/>
</dbReference>
<dbReference type="Pfam" id="PF00128">
    <property type="entry name" value="Alpha-amylase"/>
    <property type="match status" value="1"/>
</dbReference>
<dbReference type="Proteomes" id="UP000297693">
    <property type="component" value="Unassembled WGS sequence"/>
</dbReference>
<feature type="domain" description="Glycosyl hydrolase family 13 catalytic" evidence="1">
    <location>
        <begin position="15"/>
        <end position="352"/>
    </location>
</feature>
<evidence type="ECO:0000259" key="1">
    <source>
        <dbReference type="SMART" id="SM00642"/>
    </source>
</evidence>
<evidence type="ECO:0000313" key="2">
    <source>
        <dbReference type="EMBL" id="TGL62098.1"/>
    </source>
</evidence>
<dbReference type="SUPFAM" id="SSF51445">
    <property type="entry name" value="(Trans)glycosidases"/>
    <property type="match status" value="1"/>
</dbReference>
<sequence length="418" mass="48082">MNQTDTAVTRGNGQDILLQAFHWNLVKSHGTGTLDQQDKTWYQILIQKVKEIAEMGITIVYLPPPWIDDSKWEKDEKHGGGEGYFWRDFDLNSRYGTKHQLIELVQIFHRYNIKVIIDIVLNHRDRFRMQNDVWHFPGPAWRANGSDTGGAFFDGSCDLKLDQPEVYERFKHALNELLDDCQVDGWRWDFVWGYHPNDVFNLIKDTKKVEYFSVGEYWQAANITDDPMFKRYGGSESSRIIGWAKDSGCCVFDMVLKREINSATAYNLKNGLNLHNDPEIRSSIATLVENHDTGASPYSPSNGWGQKVWECPPNFKSRAYAFILSTPGTPCVYWPDYFDWGLTEIKDLIRARKKAEITSRSEWINFSESCGGFAAIIKNAKGMEALAVSIDSSFQAPDLSWEIEAEKKGEWTVWLKKS</sequence>
<keyword evidence="3" id="KW-1185">Reference proteome</keyword>
<dbReference type="PANTHER" id="PTHR43447">
    <property type="entry name" value="ALPHA-AMYLASE"/>
    <property type="match status" value="1"/>
</dbReference>
<proteinExistence type="predicted"/>
<comment type="caution">
    <text evidence="2">The sequence shown here is derived from an EMBL/GenBank/DDBJ whole genome shotgun (WGS) entry which is preliminary data.</text>
</comment>
<evidence type="ECO:0000313" key="3">
    <source>
        <dbReference type="Proteomes" id="UP000297693"/>
    </source>
</evidence>
<dbReference type="InterPro" id="IPR017853">
    <property type="entry name" value="GH"/>
</dbReference>
<dbReference type="EMBL" id="RQGD01000010">
    <property type="protein sequence ID" value="TGL62098.1"/>
    <property type="molecule type" value="Genomic_DNA"/>
</dbReference>
<reference evidence="2" key="1">
    <citation type="journal article" date="2019" name="PLoS Negl. Trop. Dis.">
        <title>Revisiting the worldwide diversity of Leptospira species in the environment.</title>
        <authorList>
            <person name="Vincent A.T."/>
            <person name="Schiettekatte O."/>
            <person name="Bourhy P."/>
            <person name="Veyrier F.J."/>
            <person name="Picardeau M."/>
        </authorList>
    </citation>
    <scope>NUCLEOTIDE SEQUENCE [LARGE SCALE GENOMIC DNA]</scope>
    <source>
        <strain evidence="2">201702476</strain>
    </source>
</reference>
<dbReference type="InterPro" id="IPR006047">
    <property type="entry name" value="GH13_cat_dom"/>
</dbReference>
<gene>
    <name evidence="2" type="ORF">EHQ58_02525</name>
</gene>
<dbReference type="RefSeq" id="WP_135621772.1">
    <property type="nucleotide sequence ID" value="NZ_RQGD01000010.1"/>
</dbReference>
<organism evidence="2 3">
    <name type="scientific">Leptospira ognonensis</name>
    <dbReference type="NCBI Taxonomy" id="2484945"/>
    <lineage>
        <taxon>Bacteria</taxon>
        <taxon>Pseudomonadati</taxon>
        <taxon>Spirochaetota</taxon>
        <taxon>Spirochaetia</taxon>
        <taxon>Leptospirales</taxon>
        <taxon>Leptospiraceae</taxon>
        <taxon>Leptospira</taxon>
    </lineage>
</organism>
<dbReference type="GO" id="GO:0005975">
    <property type="term" value="P:carbohydrate metabolic process"/>
    <property type="evidence" value="ECO:0007669"/>
    <property type="project" value="InterPro"/>
</dbReference>